<sequence>MAMDIFSGSNIKVSVGSVGTTVATDFKEIPSLAAFANSGFESTVIDVVVYNASYNRKLLGTKSIPTVELSVHWIPDNEVHVQLETLADQQKRCQIKIEYFDDATHTTGAFVVYNAFIATASVSGDQNETVKKAFNIEVDGGPVDSGLIE</sequence>
<evidence type="ECO:0008006" key="3">
    <source>
        <dbReference type="Google" id="ProtNLM"/>
    </source>
</evidence>
<evidence type="ECO:0000313" key="1">
    <source>
        <dbReference type="EMBL" id="QLO53202.1"/>
    </source>
</evidence>
<organism evidence="1 2">
    <name type="scientific">Klebsiella grimontii</name>
    <dbReference type="NCBI Taxonomy" id="2058152"/>
    <lineage>
        <taxon>Bacteria</taxon>
        <taxon>Pseudomonadati</taxon>
        <taxon>Pseudomonadota</taxon>
        <taxon>Gammaproteobacteria</taxon>
        <taxon>Enterobacterales</taxon>
        <taxon>Enterobacteriaceae</taxon>
        <taxon>Klebsiella/Raoultella group</taxon>
        <taxon>Klebsiella</taxon>
    </lineage>
</organism>
<reference evidence="2" key="1">
    <citation type="submission" date="2020-06" db="EMBL/GenBank/DDBJ databases">
        <title>REHAB project genomes.</title>
        <authorList>
            <person name="Shaw L.P."/>
        </authorList>
    </citation>
    <scope>NUCLEOTIDE SEQUENCE [LARGE SCALE GENOMIC DNA]</scope>
    <source>
        <strain evidence="2">RHBSTW-00555</strain>
    </source>
</reference>
<dbReference type="Proteomes" id="UP000510937">
    <property type="component" value="Chromosome"/>
</dbReference>
<gene>
    <name evidence="1" type="ORF">HV234_17505</name>
</gene>
<dbReference type="RefSeq" id="WP_088402830.1">
    <property type="nucleotide sequence ID" value="NZ_CP055315.1"/>
</dbReference>
<dbReference type="AlphaFoldDB" id="A0ABD7AJX0"/>
<protein>
    <recommendedName>
        <fullName evidence="3">Phage tail protein</fullName>
    </recommendedName>
</protein>
<name>A0ABD7AJX0_9ENTR</name>
<proteinExistence type="predicted"/>
<accession>A0ABD7AJX0</accession>
<dbReference type="EMBL" id="CP055315">
    <property type="protein sequence ID" value="QLO53202.1"/>
    <property type="molecule type" value="Genomic_DNA"/>
</dbReference>
<dbReference type="Gene3D" id="4.10.410.40">
    <property type="match status" value="1"/>
</dbReference>
<evidence type="ECO:0000313" key="2">
    <source>
        <dbReference type="Proteomes" id="UP000510937"/>
    </source>
</evidence>